<proteinExistence type="predicted"/>
<dbReference type="EMBL" id="JBFQGM010000004">
    <property type="protein sequence ID" value="MFL9461267.1"/>
    <property type="molecule type" value="Genomic_DNA"/>
</dbReference>
<comment type="caution">
    <text evidence="2">The sequence shown here is derived from an EMBL/GenBank/DDBJ whole genome shotgun (WGS) entry which is preliminary data.</text>
</comment>
<accession>A0ABW8WJX2</accession>
<organism evidence="2 4">
    <name type="scientific">Scytonema tolypothrichoides VB-61278_2</name>
    <dbReference type="NCBI Taxonomy" id="3232314"/>
    <lineage>
        <taxon>Bacteria</taxon>
        <taxon>Bacillati</taxon>
        <taxon>Cyanobacteriota</taxon>
        <taxon>Cyanophyceae</taxon>
        <taxon>Nostocales</taxon>
        <taxon>Scytonemataceae</taxon>
        <taxon>Scytonema</taxon>
    </lineage>
</organism>
<protein>
    <submittedName>
        <fullName evidence="2">Uncharacterized protein</fullName>
    </submittedName>
</protein>
<dbReference type="EMBL" id="JBFQGM010000004">
    <property type="protein sequence ID" value="MFL9461364.1"/>
    <property type="molecule type" value="Genomic_DNA"/>
</dbReference>
<feature type="region of interest" description="Disordered" evidence="1">
    <location>
        <begin position="119"/>
        <end position="141"/>
    </location>
</feature>
<keyword evidence="4" id="KW-1185">Reference proteome</keyword>
<sequence length="403" mass="44948">MSQAEIATKIGQELASKLQGITDETVIKTLTIEAWHELRAAIKNFSSFSTRGLPTVRKTIKQAFPDNESAKRGYYHTTQGKGQISRYEHLALWYLTSSTERWEIVGDKARTAYFNNLPELPTTQTESQPQEQPQEQPQPQTTKLEDMTLQQLELDTETQAIVENALNHSGMSLADFIKQACRVYARTVVGKAEQATKTDLESIPTAELLNNSKLRTLPGRAEELAKRAMVAIMHHNDMATEKSQKWCLTGTAINALTGSKMTLIKNVMEQYKVMIDDHNTKHGLNAYDNRGRSTAIERDIDFVNFSESSMPAVAICPKGSSEAIAPKETKVETTVKPTTKPTLPKATQIKVVPIETSLLEIHDILKANPGYKVRVKDGRKAYTYVLVSEGILIEETGEIEKLA</sequence>
<evidence type="ECO:0000313" key="3">
    <source>
        <dbReference type="EMBL" id="MFL9461364.1"/>
    </source>
</evidence>
<reference evidence="2 4" key="1">
    <citation type="submission" date="2024-07" db="EMBL/GenBank/DDBJ databases">
        <authorList>
            <person name="Tripathy S."/>
        </authorList>
    </citation>
    <scope>NUCLEOTIDE SEQUENCE [LARGE SCALE GENOMIC DNA]</scope>
    <source>
        <strain evidence="2 4">VB-61278_2</strain>
    </source>
</reference>
<evidence type="ECO:0000313" key="2">
    <source>
        <dbReference type="EMBL" id="MFL9461267.1"/>
    </source>
</evidence>
<evidence type="ECO:0000313" key="4">
    <source>
        <dbReference type="Proteomes" id="UP001628874"/>
    </source>
</evidence>
<dbReference type="Proteomes" id="UP001628874">
    <property type="component" value="Unassembled WGS sequence"/>
</dbReference>
<name>A0ABW8WJX2_9CYAN</name>
<gene>
    <name evidence="2" type="ORF">AB0759_11580</name>
    <name evidence="3" type="ORF">AB0759_12065</name>
</gene>
<feature type="compositionally biased region" description="Low complexity" evidence="1">
    <location>
        <begin position="121"/>
        <end position="141"/>
    </location>
</feature>
<dbReference type="RefSeq" id="WP_050045089.1">
    <property type="nucleotide sequence ID" value="NZ_JBFQGM010000004.1"/>
</dbReference>
<evidence type="ECO:0000256" key="1">
    <source>
        <dbReference type="SAM" id="MobiDB-lite"/>
    </source>
</evidence>